<evidence type="ECO:0000259" key="2">
    <source>
        <dbReference type="Pfam" id="PF00248"/>
    </source>
</evidence>
<dbReference type="AlphaFoldDB" id="A0A919PI70"/>
<dbReference type="PANTHER" id="PTHR43364:SF4">
    <property type="entry name" value="NAD(P)-LINKED OXIDOREDUCTASE SUPERFAMILY PROTEIN"/>
    <property type="match status" value="1"/>
</dbReference>
<dbReference type="InterPro" id="IPR036812">
    <property type="entry name" value="NAD(P)_OxRdtase_dom_sf"/>
</dbReference>
<accession>A0A919PI70</accession>
<proteinExistence type="predicted"/>
<dbReference type="GO" id="GO:0016491">
    <property type="term" value="F:oxidoreductase activity"/>
    <property type="evidence" value="ECO:0007669"/>
    <property type="project" value="UniProtKB-KW"/>
</dbReference>
<dbReference type="Pfam" id="PF00248">
    <property type="entry name" value="Aldo_ket_red"/>
    <property type="match status" value="1"/>
</dbReference>
<dbReference type="RefSeq" id="WP_203845720.1">
    <property type="nucleotide sequence ID" value="NZ_BAAAVW010000006.1"/>
</dbReference>
<dbReference type="InterPro" id="IPR023210">
    <property type="entry name" value="NADP_OxRdtase_dom"/>
</dbReference>
<keyword evidence="4" id="KW-1185">Reference proteome</keyword>
<feature type="domain" description="NADP-dependent oxidoreductase" evidence="2">
    <location>
        <begin position="17"/>
        <end position="321"/>
    </location>
</feature>
<dbReference type="SUPFAM" id="SSF51430">
    <property type="entry name" value="NAD(P)-linked oxidoreductase"/>
    <property type="match status" value="1"/>
</dbReference>
<evidence type="ECO:0000313" key="3">
    <source>
        <dbReference type="EMBL" id="GIG43862.1"/>
    </source>
</evidence>
<dbReference type="Proteomes" id="UP000660611">
    <property type="component" value="Unassembled WGS sequence"/>
</dbReference>
<dbReference type="InterPro" id="IPR050523">
    <property type="entry name" value="AKR_Detox_Biosynth"/>
</dbReference>
<gene>
    <name evidence="3" type="primary">mocA_1</name>
    <name evidence="3" type="ORF">Dsi01nite_019030</name>
</gene>
<dbReference type="EMBL" id="BONQ01000029">
    <property type="protein sequence ID" value="GIG43862.1"/>
    <property type="molecule type" value="Genomic_DNA"/>
</dbReference>
<comment type="caution">
    <text evidence="3">The sequence shown here is derived from an EMBL/GenBank/DDBJ whole genome shotgun (WGS) entry which is preliminary data.</text>
</comment>
<reference evidence="3" key="1">
    <citation type="submission" date="2021-01" db="EMBL/GenBank/DDBJ databases">
        <title>Whole genome shotgun sequence of Dactylosporangium siamense NBRC 106093.</title>
        <authorList>
            <person name="Komaki H."/>
            <person name="Tamura T."/>
        </authorList>
    </citation>
    <scope>NUCLEOTIDE SEQUENCE</scope>
    <source>
        <strain evidence="3">NBRC 106093</strain>
    </source>
</reference>
<sequence>MHTLALGRSGLRVSGVALGTMNFGTDLQAPTSEPEAHRIVGAFLDAGHNLIDTADTYRGGGSEEIVGRAIASRRADVVLATKGAAPQGVGPNHRGLSRAHLTRALEASLRRLGTDYVDLYQCHVADPDTPIEETMATLDGFVRAGKVRYIGCSNFTAAGIVSAQWAAQRGAGTPLVSLQANYSVMARAIEAEILPTCVQSGLGVLAYSPLGSGLLAGRYRRDTPPEAGSRLAQWADMPSPMARDFVAGVLAPRHFDIRDEVAAVAAALHTTTATIALAWLARRPSITSVILGPRTVDQLTAGLAGLAFDLPEQAAARLDAASQFTVVPPTNGQHRAALRSGVSRSVDKW</sequence>
<dbReference type="FunFam" id="3.20.20.100:FF:000004">
    <property type="entry name" value="Oxidoreductase, aldo/keto reductase"/>
    <property type="match status" value="1"/>
</dbReference>
<name>A0A919PI70_9ACTN</name>
<organism evidence="3 4">
    <name type="scientific">Dactylosporangium siamense</name>
    <dbReference type="NCBI Taxonomy" id="685454"/>
    <lineage>
        <taxon>Bacteria</taxon>
        <taxon>Bacillati</taxon>
        <taxon>Actinomycetota</taxon>
        <taxon>Actinomycetes</taxon>
        <taxon>Micromonosporales</taxon>
        <taxon>Micromonosporaceae</taxon>
        <taxon>Dactylosporangium</taxon>
    </lineage>
</organism>
<dbReference type="PRINTS" id="PR00069">
    <property type="entry name" value="ALDKETRDTASE"/>
</dbReference>
<evidence type="ECO:0000256" key="1">
    <source>
        <dbReference type="ARBA" id="ARBA00023002"/>
    </source>
</evidence>
<evidence type="ECO:0000313" key="4">
    <source>
        <dbReference type="Proteomes" id="UP000660611"/>
    </source>
</evidence>
<keyword evidence="1" id="KW-0560">Oxidoreductase</keyword>
<dbReference type="InterPro" id="IPR020471">
    <property type="entry name" value="AKR"/>
</dbReference>
<protein>
    <submittedName>
        <fullName evidence="3">Oxidoreductase</fullName>
    </submittedName>
</protein>
<dbReference type="PANTHER" id="PTHR43364">
    <property type="entry name" value="NADH-SPECIFIC METHYLGLYOXAL REDUCTASE-RELATED"/>
    <property type="match status" value="1"/>
</dbReference>
<dbReference type="Gene3D" id="3.20.20.100">
    <property type="entry name" value="NADP-dependent oxidoreductase domain"/>
    <property type="match status" value="1"/>
</dbReference>
<dbReference type="GO" id="GO:0005829">
    <property type="term" value="C:cytosol"/>
    <property type="evidence" value="ECO:0007669"/>
    <property type="project" value="UniProtKB-ARBA"/>
</dbReference>